<reference evidence="4" key="1">
    <citation type="submission" date="2020-01" db="EMBL/GenBank/DDBJ databases">
        <title>Insect and environment-associated Actinomycetes.</title>
        <authorList>
            <person name="Currrie C."/>
            <person name="Chevrette M."/>
            <person name="Carlson C."/>
            <person name="Stubbendieck R."/>
            <person name="Wendt-Pienkowski E."/>
        </authorList>
    </citation>
    <scope>NUCLEOTIDE SEQUENCE</scope>
    <source>
        <strain evidence="4">SID14436</strain>
    </source>
</reference>
<comment type="caution">
    <text evidence="4">The sequence shown here is derived from an EMBL/GenBank/DDBJ whole genome shotgun (WGS) entry which is preliminary data.</text>
</comment>
<dbReference type="Gene3D" id="3.30.750.24">
    <property type="entry name" value="STAS domain"/>
    <property type="match status" value="1"/>
</dbReference>
<dbReference type="PROSITE" id="PS50801">
    <property type="entry name" value="STAS"/>
    <property type="match status" value="1"/>
</dbReference>
<proteinExistence type="inferred from homology"/>
<dbReference type="AlphaFoldDB" id="A0A6G3R467"/>
<name>A0A6G3R467_9ACTN</name>
<feature type="domain" description="STAS" evidence="3">
    <location>
        <begin position="19"/>
        <end position="119"/>
    </location>
</feature>
<dbReference type="Pfam" id="PF01740">
    <property type="entry name" value="STAS"/>
    <property type="match status" value="1"/>
</dbReference>
<dbReference type="RefSeq" id="WP_164337428.1">
    <property type="nucleotide sequence ID" value="NZ_JAAGMD010000872.1"/>
</dbReference>
<dbReference type="NCBIfam" id="TIGR00377">
    <property type="entry name" value="ant_ant_sig"/>
    <property type="match status" value="1"/>
</dbReference>
<dbReference type="PANTHER" id="PTHR33495:SF2">
    <property type="entry name" value="ANTI-SIGMA FACTOR ANTAGONIST TM_1081-RELATED"/>
    <property type="match status" value="1"/>
</dbReference>
<evidence type="ECO:0000313" key="4">
    <source>
        <dbReference type="EMBL" id="NEA90543.1"/>
    </source>
</evidence>
<comment type="similarity">
    <text evidence="1 2">Belongs to the anti-sigma-factor antagonist family.</text>
</comment>
<dbReference type="InterPro" id="IPR036513">
    <property type="entry name" value="STAS_dom_sf"/>
</dbReference>
<evidence type="ECO:0000256" key="1">
    <source>
        <dbReference type="ARBA" id="ARBA00009013"/>
    </source>
</evidence>
<dbReference type="EMBL" id="JAAGMD010000872">
    <property type="protein sequence ID" value="NEA90543.1"/>
    <property type="molecule type" value="Genomic_DNA"/>
</dbReference>
<evidence type="ECO:0000256" key="2">
    <source>
        <dbReference type="RuleBase" id="RU003749"/>
    </source>
</evidence>
<evidence type="ECO:0000259" key="3">
    <source>
        <dbReference type="PROSITE" id="PS50801"/>
    </source>
</evidence>
<dbReference type="InterPro" id="IPR003658">
    <property type="entry name" value="Anti-sigma_ant"/>
</dbReference>
<dbReference type="InterPro" id="IPR002645">
    <property type="entry name" value="STAS_dom"/>
</dbReference>
<gene>
    <name evidence="4" type="ORF">G3I53_32025</name>
</gene>
<dbReference type="PANTHER" id="PTHR33495">
    <property type="entry name" value="ANTI-SIGMA FACTOR ANTAGONIST TM_1081-RELATED-RELATED"/>
    <property type="match status" value="1"/>
</dbReference>
<accession>A0A6G3R467</accession>
<sequence length="127" mass="13400">MSPSSGRPDAGLRESAAAGTAIVAPHGELDLLTAPVLAERLDALTAGPFPDLVVDLRSVSFIDCSGLSVLCRARNRVLLRNGRLRLVSDSPAFRRLLEHTRLAGVFELMPRLPRALDPGPSVGAGPP</sequence>
<dbReference type="GO" id="GO:0043856">
    <property type="term" value="F:anti-sigma factor antagonist activity"/>
    <property type="evidence" value="ECO:0007669"/>
    <property type="project" value="InterPro"/>
</dbReference>
<organism evidence="4">
    <name type="scientific">Streptomyces sp. SID14436</name>
    <dbReference type="NCBI Taxonomy" id="2706070"/>
    <lineage>
        <taxon>Bacteria</taxon>
        <taxon>Bacillati</taxon>
        <taxon>Actinomycetota</taxon>
        <taxon>Actinomycetes</taxon>
        <taxon>Kitasatosporales</taxon>
        <taxon>Streptomycetaceae</taxon>
        <taxon>Streptomyces</taxon>
    </lineage>
</organism>
<protein>
    <recommendedName>
        <fullName evidence="2">Anti-sigma factor antagonist</fullName>
    </recommendedName>
</protein>
<dbReference type="SUPFAM" id="SSF52091">
    <property type="entry name" value="SpoIIaa-like"/>
    <property type="match status" value="1"/>
</dbReference>
<dbReference type="CDD" id="cd07043">
    <property type="entry name" value="STAS_anti-anti-sigma_factors"/>
    <property type="match status" value="1"/>
</dbReference>